<keyword evidence="4" id="KW-1185">Reference proteome</keyword>
<protein>
    <submittedName>
        <fullName evidence="3">Choice-of-anchor L domain-containing protein</fullName>
    </submittedName>
</protein>
<dbReference type="InterPro" id="IPR000601">
    <property type="entry name" value="PKD_dom"/>
</dbReference>
<dbReference type="InterPro" id="IPR035986">
    <property type="entry name" value="PKD_dom_sf"/>
</dbReference>
<dbReference type="Proteomes" id="UP000676776">
    <property type="component" value="Unassembled WGS sequence"/>
</dbReference>
<dbReference type="EMBL" id="JAGEVF010000001">
    <property type="protein sequence ID" value="MBO3115576.1"/>
    <property type="molecule type" value="Genomic_DNA"/>
</dbReference>
<dbReference type="PROSITE" id="PS50093">
    <property type="entry name" value="PKD"/>
    <property type="match status" value="1"/>
</dbReference>
<feature type="non-terminal residue" evidence="3">
    <location>
        <position position="752"/>
    </location>
</feature>
<comment type="caution">
    <text evidence="3">The sequence shown here is derived from an EMBL/GenBank/DDBJ whole genome shotgun (WGS) entry which is preliminary data.</text>
</comment>
<dbReference type="InterPro" id="IPR035914">
    <property type="entry name" value="Sperma_CUB_dom_sf"/>
</dbReference>
<dbReference type="NCBIfam" id="NF038133">
    <property type="entry name" value="choice_anch_L"/>
    <property type="match status" value="1"/>
</dbReference>
<dbReference type="InterPro" id="IPR000859">
    <property type="entry name" value="CUB_dom"/>
</dbReference>
<dbReference type="SUPFAM" id="SSF49299">
    <property type="entry name" value="PKD domain"/>
    <property type="match status" value="1"/>
</dbReference>
<name>A0ABS3SYK7_9FLAO</name>
<evidence type="ECO:0000313" key="3">
    <source>
        <dbReference type="EMBL" id="MBO3115576.1"/>
    </source>
</evidence>
<dbReference type="InterPro" id="IPR049804">
    <property type="entry name" value="Choice_anch_L"/>
</dbReference>
<keyword evidence="1" id="KW-1015">Disulfide bond</keyword>
<dbReference type="SUPFAM" id="SSF49854">
    <property type="entry name" value="Spermadhesin, CUB domain"/>
    <property type="match status" value="1"/>
</dbReference>
<evidence type="ECO:0000259" key="2">
    <source>
        <dbReference type="PROSITE" id="PS50093"/>
    </source>
</evidence>
<dbReference type="Gene3D" id="2.60.40.10">
    <property type="entry name" value="Immunoglobulins"/>
    <property type="match status" value="1"/>
</dbReference>
<dbReference type="Pfam" id="PF18911">
    <property type="entry name" value="PKD_4"/>
    <property type="match status" value="1"/>
</dbReference>
<sequence>MQNGTFNRCQPDRFFDSGGEFGNYDDNENLVTTICPQNTGEFMVVDFLSFTTQLNLDILTIYDGDSTAAPVIGTYSGSTSPGTISASPANTSGCLTFQFVSSAMANTTGWEANIGCATPCQDIVASVDSTVPTPNPSGVVTILPGEEVTFNGSATFSIDGTNATYDWDFADGNTATGTTASNIFNNPGTYNVTLTVTDDNPQSCTDVVTITVVVIGENVIVDQDSFTPEELIEDVLINSPCATVSNIISSTGSDFNPALPSGIGYFISNGINFPFEEGLLLTSGDAGRAGGPNQFLGDGAWPGDADLDLATGINSNDATFIQFDFTPLADNISFDFIMASEEYDMGSFECDFSDAFAFLLTDNNTGVTTNLAVLPTSDTGVFDILVTNIHPDNGACGAANAQYFGEYTPAGGPPMSFDGRTVVFTAQSAVTPGDNYTIKLVIGDDNDNNFDSGVFLLAGSFDLGGDLGEDITIAAGTAECDGDLITLDTGIPTATHTWFVDGVEILGETGSTIDVGVTGTYSVNVEFTGVCQSSDSVFVEFRSSPTANQPQDLVVCDTDGTAQFDLSENTNVVLGAQDPLAFAVSYHLTEDDANNNANPLPTNYTNTSNPQTIWVRIADNTQECFDTSSFQLLFSQLDINNNITPIELCDDAVTDGFTEFNLLDRESEILDTNDAADVNITFHLNMADAENDAAPLPTIYTNVTPNNQTIYVRLETVINEDCYNVTTLDLEVLPNPIANAPTDFEVCDDNND</sequence>
<dbReference type="Pfam" id="PF00431">
    <property type="entry name" value="CUB"/>
    <property type="match status" value="1"/>
</dbReference>
<organism evidence="3 4">
    <name type="scientific">Winogradskyella pelagia</name>
    <dbReference type="NCBI Taxonomy" id="2819984"/>
    <lineage>
        <taxon>Bacteria</taxon>
        <taxon>Pseudomonadati</taxon>
        <taxon>Bacteroidota</taxon>
        <taxon>Flavobacteriia</taxon>
        <taxon>Flavobacteriales</taxon>
        <taxon>Flavobacteriaceae</taxon>
        <taxon>Winogradskyella</taxon>
    </lineage>
</organism>
<dbReference type="CDD" id="cd00041">
    <property type="entry name" value="CUB"/>
    <property type="match status" value="1"/>
</dbReference>
<dbReference type="InterPro" id="IPR022409">
    <property type="entry name" value="PKD/Chitinase_dom"/>
</dbReference>
<gene>
    <name evidence="3" type="ORF">J4050_02390</name>
</gene>
<dbReference type="InterPro" id="IPR013783">
    <property type="entry name" value="Ig-like_fold"/>
</dbReference>
<feature type="domain" description="PKD" evidence="2">
    <location>
        <begin position="160"/>
        <end position="219"/>
    </location>
</feature>
<reference evidence="3 4" key="1">
    <citation type="submission" date="2021-03" db="EMBL/GenBank/DDBJ databases">
        <title>Winogradskyella sp. nov., isolated from costal sediment.</title>
        <authorList>
            <person name="Gao C."/>
        </authorList>
    </citation>
    <scope>NUCLEOTIDE SEQUENCE [LARGE SCALE GENOMIC DNA]</scope>
    <source>
        <strain evidence="3 4">DF17</strain>
    </source>
</reference>
<dbReference type="CDD" id="cd00146">
    <property type="entry name" value="PKD"/>
    <property type="match status" value="1"/>
</dbReference>
<dbReference type="Gene3D" id="2.60.120.290">
    <property type="entry name" value="Spermadhesin, CUB domain"/>
    <property type="match status" value="1"/>
</dbReference>
<dbReference type="SMART" id="SM00089">
    <property type="entry name" value="PKD"/>
    <property type="match status" value="1"/>
</dbReference>
<evidence type="ECO:0000313" key="4">
    <source>
        <dbReference type="Proteomes" id="UP000676776"/>
    </source>
</evidence>
<accession>A0ABS3SYK7</accession>
<proteinExistence type="predicted"/>
<evidence type="ECO:0000256" key="1">
    <source>
        <dbReference type="ARBA" id="ARBA00023157"/>
    </source>
</evidence>